<reference evidence="2 3" key="1">
    <citation type="journal article" date="2022" name="Nat. Ecol. Evol.">
        <title>A masculinizing supergene underlies an exaggerated male reproductive morph in a spider.</title>
        <authorList>
            <person name="Hendrickx F."/>
            <person name="De Corte Z."/>
            <person name="Sonet G."/>
            <person name="Van Belleghem S.M."/>
            <person name="Kostlbacher S."/>
            <person name="Vangestel C."/>
        </authorList>
    </citation>
    <scope>NUCLEOTIDE SEQUENCE [LARGE SCALE GENOMIC DNA]</scope>
    <source>
        <strain evidence="2">W744_W776</strain>
    </source>
</reference>
<protein>
    <submittedName>
        <fullName evidence="2">Uncharacterized protein</fullName>
    </submittedName>
</protein>
<evidence type="ECO:0000256" key="1">
    <source>
        <dbReference type="SAM" id="MobiDB-lite"/>
    </source>
</evidence>
<sequence length="84" mass="9281">MSTNQPSQWDAISLNPHDRATSALPVSVTIDSVKMTTRKKILTQDEILQILNENNSKLSGFSGDDGDDQTFEPRMLEGQSSLDD</sequence>
<evidence type="ECO:0000313" key="3">
    <source>
        <dbReference type="Proteomes" id="UP000827092"/>
    </source>
</evidence>
<evidence type="ECO:0000313" key="2">
    <source>
        <dbReference type="EMBL" id="KAG8179995.1"/>
    </source>
</evidence>
<dbReference type="EMBL" id="JAFNEN010000592">
    <property type="protein sequence ID" value="KAG8179995.1"/>
    <property type="molecule type" value="Genomic_DNA"/>
</dbReference>
<name>A0AAV6U7R1_9ARAC</name>
<keyword evidence="3" id="KW-1185">Reference proteome</keyword>
<dbReference type="AlphaFoldDB" id="A0AAV6U7R1"/>
<dbReference type="Proteomes" id="UP000827092">
    <property type="component" value="Unassembled WGS sequence"/>
</dbReference>
<feature type="region of interest" description="Disordered" evidence="1">
    <location>
        <begin position="54"/>
        <end position="84"/>
    </location>
</feature>
<comment type="caution">
    <text evidence="2">The sequence shown here is derived from an EMBL/GenBank/DDBJ whole genome shotgun (WGS) entry which is preliminary data.</text>
</comment>
<accession>A0AAV6U7R1</accession>
<proteinExistence type="predicted"/>
<organism evidence="2 3">
    <name type="scientific">Oedothorax gibbosus</name>
    <dbReference type="NCBI Taxonomy" id="931172"/>
    <lineage>
        <taxon>Eukaryota</taxon>
        <taxon>Metazoa</taxon>
        <taxon>Ecdysozoa</taxon>
        <taxon>Arthropoda</taxon>
        <taxon>Chelicerata</taxon>
        <taxon>Arachnida</taxon>
        <taxon>Araneae</taxon>
        <taxon>Araneomorphae</taxon>
        <taxon>Entelegynae</taxon>
        <taxon>Araneoidea</taxon>
        <taxon>Linyphiidae</taxon>
        <taxon>Erigoninae</taxon>
        <taxon>Oedothorax</taxon>
    </lineage>
</organism>
<gene>
    <name evidence="2" type="ORF">JTE90_007963</name>
</gene>